<evidence type="ECO:0000313" key="3">
    <source>
        <dbReference type="Proteomes" id="UP001243757"/>
    </source>
</evidence>
<keyword evidence="3" id="KW-1185">Reference proteome</keyword>
<evidence type="ECO:0000256" key="1">
    <source>
        <dbReference type="SAM" id="MobiDB-lite"/>
    </source>
</evidence>
<organism evidence="2 3">
    <name type="scientific">Pseudodonghicola flavimaris</name>
    <dbReference type="NCBI Taxonomy" id="3050036"/>
    <lineage>
        <taxon>Bacteria</taxon>
        <taxon>Pseudomonadati</taxon>
        <taxon>Pseudomonadota</taxon>
        <taxon>Alphaproteobacteria</taxon>
        <taxon>Rhodobacterales</taxon>
        <taxon>Paracoccaceae</taxon>
        <taxon>Pseudodonghicola</taxon>
    </lineage>
</organism>
<name>A0ABT7EW34_9RHOB</name>
<feature type="compositionally biased region" description="Basic and acidic residues" evidence="1">
    <location>
        <begin position="48"/>
        <end position="58"/>
    </location>
</feature>
<proteinExistence type="predicted"/>
<accession>A0ABT7EW34</accession>
<dbReference type="EMBL" id="JASNJD010000001">
    <property type="protein sequence ID" value="MDK3016533.1"/>
    <property type="molecule type" value="Genomic_DNA"/>
</dbReference>
<feature type="region of interest" description="Disordered" evidence="1">
    <location>
        <begin position="1"/>
        <end position="58"/>
    </location>
</feature>
<sequence>MSKHEQIEGRAYSKAARRRAKKAKRDNPLGLPEIGATPKRQKNGQKHRPAEERGADKVALKARCRQRGVSANAANLRDSRSPWWGCRAGRAMAGAVEGHAERLELWDAIQHMRRVVTAYDAAIGAPRRHAVCLRLLVPIERMEATAETPPVDDRTPEDRARQAVSAYMQLEGWLGWTDKAAMGEAKRVVWDDAEARDVPGLLAALRCVSDGVKGRRMVWRGRHGNR</sequence>
<evidence type="ECO:0000313" key="2">
    <source>
        <dbReference type="EMBL" id="MDK3016533.1"/>
    </source>
</evidence>
<dbReference type="RefSeq" id="WP_284479343.1">
    <property type="nucleotide sequence ID" value="NZ_JASNJD010000001.1"/>
</dbReference>
<gene>
    <name evidence="2" type="ORF">QO033_02530</name>
</gene>
<feature type="compositionally biased region" description="Basic residues" evidence="1">
    <location>
        <begin position="15"/>
        <end position="24"/>
    </location>
</feature>
<dbReference type="Proteomes" id="UP001243757">
    <property type="component" value="Unassembled WGS sequence"/>
</dbReference>
<protein>
    <submittedName>
        <fullName evidence="2">Uncharacterized protein</fullName>
    </submittedName>
</protein>
<comment type="caution">
    <text evidence="2">The sequence shown here is derived from an EMBL/GenBank/DDBJ whole genome shotgun (WGS) entry which is preliminary data.</text>
</comment>
<reference evidence="2 3" key="1">
    <citation type="submission" date="2023-05" db="EMBL/GenBank/DDBJ databases">
        <title>Pseudodonghicola sp. nov.</title>
        <authorList>
            <person name="Huang J."/>
        </authorList>
    </citation>
    <scope>NUCLEOTIDE SEQUENCE [LARGE SCALE GENOMIC DNA]</scope>
    <source>
        <strain evidence="2 3">IC7</strain>
    </source>
</reference>